<feature type="compositionally biased region" description="Gly residues" evidence="1">
    <location>
        <begin position="347"/>
        <end position="374"/>
    </location>
</feature>
<reference evidence="2" key="1">
    <citation type="journal article" date="2023" name="Int. J. Syst. Evol. Microbiol.">
        <title>Streptomyces meridianus sp. nov. isolated from brackish water of the Tagus estuary in Alcochete, Portugal.</title>
        <authorList>
            <person name="Santos J.D.N."/>
            <person name="Klimek D."/>
            <person name="Calusinska M."/>
            <person name="Lobo Da Cunha A."/>
            <person name="Catita J."/>
            <person name="Goncalves H."/>
            <person name="Gonzalez I."/>
            <person name="Reyes F."/>
            <person name="Lage O.M."/>
        </authorList>
    </citation>
    <scope>NUCLEOTIDE SEQUENCE</scope>
    <source>
        <strain evidence="2">MTZ3.1</strain>
    </source>
</reference>
<evidence type="ECO:0000256" key="1">
    <source>
        <dbReference type="SAM" id="MobiDB-lite"/>
    </source>
</evidence>
<gene>
    <name evidence="2" type="ORF">M1E25_21620</name>
</gene>
<dbReference type="Proteomes" id="UP001167160">
    <property type="component" value="Unassembled WGS sequence"/>
</dbReference>
<sequence length="464" mass="46153">MSTEYEYIPANMCYNAEHKTNFAELDMDTMKAMVSAAKPSDVHDVAHGWADLYHQLVGGTAAEGNGGSGGIKKIFTAAVEEVLQDWEGKAADQFRAEAQKIAKKISDGAEYARYTSIAMKNAATILGKIKPEVEAMEKPSALSSAWDSATDLDRDDSGLRRDLADGNKTTQEALDANRDDLSKGKEAQLDMAVKMEQLGAAYASQSKSMGTWNKHLDERSDAYPGEPGGSAPVPLLMPPGSSGTSPAARAPGASGVKGGFSPSGMSNPRTAGINGGIGTAPKPGAGVGTGLNGISGGTGTSTGIGAGGSFGKGVLGGGSKVSGSGGIGAASPGLPGAAGGIAGGLARGGAGAGSRTGRPGMPGTGGGPGGGANGAKGAKGRGSGLARQKGGVFGAAKGKAGAGPQGGSGLHRSRGGAKAGMAGAPGSRGANSNEEKERGQRPDYLVEDEETWTPERNVAPRVIE</sequence>
<feature type="compositionally biased region" description="Gly residues" evidence="1">
    <location>
        <begin position="400"/>
        <end position="409"/>
    </location>
</feature>
<dbReference type="EMBL" id="JAMQGM010000048">
    <property type="protein sequence ID" value="MCM2579912.1"/>
    <property type="molecule type" value="Genomic_DNA"/>
</dbReference>
<proteinExistence type="predicted"/>
<feature type="region of interest" description="Disordered" evidence="1">
    <location>
        <begin position="347"/>
        <end position="464"/>
    </location>
</feature>
<accession>A0ABT0XBK9</accession>
<comment type="caution">
    <text evidence="2">The sequence shown here is derived from an EMBL/GenBank/DDBJ whole genome shotgun (WGS) entry which is preliminary data.</text>
</comment>
<dbReference type="RefSeq" id="WP_251418315.1">
    <property type="nucleotide sequence ID" value="NZ_JAMQGM010000048.1"/>
</dbReference>
<evidence type="ECO:0000313" key="3">
    <source>
        <dbReference type="Proteomes" id="UP001167160"/>
    </source>
</evidence>
<evidence type="ECO:0000313" key="2">
    <source>
        <dbReference type="EMBL" id="MCM2579912.1"/>
    </source>
</evidence>
<feature type="region of interest" description="Disordered" evidence="1">
    <location>
        <begin position="216"/>
        <end position="280"/>
    </location>
</feature>
<keyword evidence="3" id="KW-1185">Reference proteome</keyword>
<protein>
    <recommendedName>
        <fullName evidence="4">PPE family domain-containing protein</fullName>
    </recommendedName>
</protein>
<feature type="region of interest" description="Disordered" evidence="1">
    <location>
        <begin position="140"/>
        <end position="182"/>
    </location>
</feature>
<organism evidence="2 3">
    <name type="scientific">Streptomyces meridianus</name>
    <dbReference type="NCBI Taxonomy" id="2938945"/>
    <lineage>
        <taxon>Bacteria</taxon>
        <taxon>Bacillati</taxon>
        <taxon>Actinomycetota</taxon>
        <taxon>Actinomycetes</taxon>
        <taxon>Kitasatosporales</taxon>
        <taxon>Streptomycetaceae</taxon>
        <taxon>Streptomyces</taxon>
    </lineage>
</organism>
<feature type="compositionally biased region" description="Basic and acidic residues" evidence="1">
    <location>
        <begin position="151"/>
        <end position="165"/>
    </location>
</feature>
<name>A0ABT0XBK9_9ACTN</name>
<evidence type="ECO:0008006" key="4">
    <source>
        <dbReference type="Google" id="ProtNLM"/>
    </source>
</evidence>